<feature type="region of interest" description="Disordered" evidence="1">
    <location>
        <begin position="95"/>
        <end position="125"/>
    </location>
</feature>
<dbReference type="Proteomes" id="UP000838763">
    <property type="component" value="Unassembled WGS sequence"/>
</dbReference>
<dbReference type="EMBL" id="CALLCH030000019">
    <property type="protein sequence ID" value="CAI4219001.1"/>
    <property type="molecule type" value="Genomic_DNA"/>
</dbReference>
<evidence type="ECO:0000256" key="1">
    <source>
        <dbReference type="SAM" id="MobiDB-lite"/>
    </source>
</evidence>
<keyword evidence="3" id="KW-1185">Reference proteome</keyword>
<sequence>MLGSAPSFGSPCPHVDMGRLQAIYSAHRATFWAAVASDYGMCMSPMALEHAWKTGICCSQHQAITPLSPAASPDHSDREGNAKVHDKTRISAILGLETQPRSPQDQHMVRRMEDERSMNVISAHA</sequence>
<organism evidence="2 3">
    <name type="scientific">Parascedosporium putredinis</name>
    <dbReference type="NCBI Taxonomy" id="1442378"/>
    <lineage>
        <taxon>Eukaryota</taxon>
        <taxon>Fungi</taxon>
        <taxon>Dikarya</taxon>
        <taxon>Ascomycota</taxon>
        <taxon>Pezizomycotina</taxon>
        <taxon>Sordariomycetes</taxon>
        <taxon>Hypocreomycetidae</taxon>
        <taxon>Microascales</taxon>
        <taxon>Microascaceae</taxon>
        <taxon>Parascedosporium</taxon>
    </lineage>
</organism>
<feature type="compositionally biased region" description="Basic and acidic residues" evidence="1">
    <location>
        <begin position="107"/>
        <end position="117"/>
    </location>
</feature>
<proteinExistence type="predicted"/>
<accession>A0A9P1HB48</accession>
<dbReference type="OrthoDB" id="5399305at2759"/>
<evidence type="ECO:0000313" key="2">
    <source>
        <dbReference type="EMBL" id="CAI4219001.1"/>
    </source>
</evidence>
<comment type="caution">
    <text evidence="2">The sequence shown here is derived from an EMBL/GenBank/DDBJ whole genome shotgun (WGS) entry which is preliminary data.</text>
</comment>
<evidence type="ECO:0000313" key="3">
    <source>
        <dbReference type="Proteomes" id="UP000838763"/>
    </source>
</evidence>
<dbReference type="AlphaFoldDB" id="A0A9P1HB48"/>
<reference evidence="2" key="1">
    <citation type="submission" date="2022-11" db="EMBL/GenBank/DDBJ databases">
        <authorList>
            <person name="Scott C."/>
            <person name="Bruce N."/>
        </authorList>
    </citation>
    <scope>NUCLEOTIDE SEQUENCE</scope>
</reference>
<protein>
    <submittedName>
        <fullName evidence="2">Uncharacterized protein</fullName>
    </submittedName>
</protein>
<name>A0A9P1HB48_9PEZI</name>
<gene>
    <name evidence="2" type="ORF">PPNO1_LOCUS8572</name>
</gene>